<reference evidence="13" key="1">
    <citation type="submission" date="2025-08" db="UniProtKB">
        <authorList>
            <consortium name="RefSeq"/>
        </authorList>
    </citation>
    <scope>IDENTIFICATION</scope>
    <source>
        <tissue evidence="13">Testes</tissue>
    </source>
</reference>
<proteinExistence type="predicted"/>
<evidence type="ECO:0000313" key="13">
    <source>
        <dbReference type="RefSeq" id="XP_006815046.1"/>
    </source>
</evidence>
<dbReference type="Gene3D" id="1.20.1070.10">
    <property type="entry name" value="Rhodopsin 7-helix transmembrane proteins"/>
    <property type="match status" value="1"/>
</dbReference>
<keyword evidence="8" id="KW-0325">Glycoprotein</keyword>
<feature type="transmembrane region" description="Helical" evidence="10">
    <location>
        <begin position="77"/>
        <end position="99"/>
    </location>
</feature>
<evidence type="ECO:0000256" key="3">
    <source>
        <dbReference type="ARBA" id="ARBA00022692"/>
    </source>
</evidence>
<keyword evidence="4 10" id="KW-1133">Transmembrane helix</keyword>
<dbReference type="Pfam" id="PF00001">
    <property type="entry name" value="7tm_1"/>
    <property type="match status" value="1"/>
</dbReference>
<dbReference type="PANTHER" id="PTHR24246">
    <property type="entry name" value="OLFACTORY RECEPTOR AND ADENOSINE RECEPTOR"/>
    <property type="match status" value="1"/>
</dbReference>
<accession>A0ABM0M4V5</accession>
<feature type="domain" description="G-protein coupled receptors family 1 profile" evidence="11">
    <location>
        <begin position="1"/>
        <end position="96"/>
    </location>
</feature>
<evidence type="ECO:0000256" key="1">
    <source>
        <dbReference type="ARBA" id="ARBA00004651"/>
    </source>
</evidence>
<name>A0ABM0M4V5_SACKO</name>
<keyword evidence="3 10" id="KW-0812">Transmembrane</keyword>
<dbReference type="InterPro" id="IPR000276">
    <property type="entry name" value="GPCR_Rhodpsn"/>
</dbReference>
<evidence type="ECO:0000256" key="9">
    <source>
        <dbReference type="ARBA" id="ARBA00023224"/>
    </source>
</evidence>
<keyword evidence="2" id="KW-1003">Cell membrane</keyword>
<evidence type="ECO:0000256" key="7">
    <source>
        <dbReference type="ARBA" id="ARBA00023170"/>
    </source>
</evidence>
<evidence type="ECO:0000313" key="12">
    <source>
        <dbReference type="Proteomes" id="UP000694865"/>
    </source>
</evidence>
<organism evidence="12 13">
    <name type="scientific">Saccoglossus kowalevskii</name>
    <name type="common">Acorn worm</name>
    <dbReference type="NCBI Taxonomy" id="10224"/>
    <lineage>
        <taxon>Eukaryota</taxon>
        <taxon>Metazoa</taxon>
        <taxon>Hemichordata</taxon>
        <taxon>Enteropneusta</taxon>
        <taxon>Harrimaniidae</taxon>
        <taxon>Saccoglossus</taxon>
    </lineage>
</organism>
<dbReference type="PROSITE" id="PS50262">
    <property type="entry name" value="G_PROTEIN_RECEP_F1_2"/>
    <property type="match status" value="1"/>
</dbReference>
<evidence type="ECO:0000259" key="11">
    <source>
        <dbReference type="PROSITE" id="PS50262"/>
    </source>
</evidence>
<evidence type="ECO:0000256" key="8">
    <source>
        <dbReference type="ARBA" id="ARBA00023180"/>
    </source>
</evidence>
<keyword evidence="6 10" id="KW-0472">Membrane</keyword>
<dbReference type="InterPro" id="IPR017452">
    <property type="entry name" value="GPCR_Rhodpsn_7TM"/>
</dbReference>
<sequence length="173" mass="19474">MYCCIFHVARKQARKIAVTHQSVFERPGIRHRKRTFTDETKAAKVLCLVLGCFLLTLLPGVISIIIDILFGSVSTEWSYFTNLIAFSNSAMNPLIYTLGTKQVRTALKKRYFKCCNRRPKQTAHCDAVTAVSLRATAGACNVSVVLEDLEKKDSEQCQTPNINEIIYEEQPSP</sequence>
<evidence type="ECO:0000256" key="4">
    <source>
        <dbReference type="ARBA" id="ARBA00022989"/>
    </source>
</evidence>
<keyword evidence="9" id="KW-0807">Transducer</keyword>
<dbReference type="PRINTS" id="PR00237">
    <property type="entry name" value="GPCRRHODOPSN"/>
</dbReference>
<comment type="subcellular location">
    <subcellularLocation>
        <location evidence="1">Cell membrane</location>
        <topology evidence="1">Multi-pass membrane protein</topology>
    </subcellularLocation>
</comment>
<gene>
    <name evidence="13" type="primary">LOC102806355</name>
</gene>
<dbReference type="SUPFAM" id="SSF81321">
    <property type="entry name" value="Family A G protein-coupled receptor-like"/>
    <property type="match status" value="1"/>
</dbReference>
<keyword evidence="12" id="KW-1185">Reference proteome</keyword>
<feature type="transmembrane region" description="Helical" evidence="10">
    <location>
        <begin position="42"/>
        <end position="71"/>
    </location>
</feature>
<dbReference type="RefSeq" id="XP_006815046.1">
    <property type="nucleotide sequence ID" value="XM_006814983.1"/>
</dbReference>
<keyword evidence="7" id="KW-0675">Receptor</keyword>
<dbReference type="Proteomes" id="UP000694865">
    <property type="component" value="Unplaced"/>
</dbReference>
<protein>
    <submittedName>
        <fullName evidence="13">Trace amine-associated receptor 6-like</fullName>
    </submittedName>
</protein>
<evidence type="ECO:0000256" key="6">
    <source>
        <dbReference type="ARBA" id="ARBA00023136"/>
    </source>
</evidence>
<evidence type="ECO:0000256" key="5">
    <source>
        <dbReference type="ARBA" id="ARBA00023040"/>
    </source>
</evidence>
<dbReference type="GeneID" id="102806355"/>
<evidence type="ECO:0000256" key="10">
    <source>
        <dbReference type="SAM" id="Phobius"/>
    </source>
</evidence>
<evidence type="ECO:0000256" key="2">
    <source>
        <dbReference type="ARBA" id="ARBA00022475"/>
    </source>
</evidence>
<keyword evidence="5" id="KW-0297">G-protein coupled receptor</keyword>
<dbReference type="PANTHER" id="PTHR24246:SF27">
    <property type="entry name" value="ADENOSINE RECEPTOR, ISOFORM A"/>
    <property type="match status" value="1"/>
</dbReference>